<evidence type="ECO:0000313" key="9">
    <source>
        <dbReference type="EMBL" id="KRG62755.1"/>
    </source>
</evidence>
<protein>
    <recommendedName>
        <fullName evidence="5">Exodeoxyribonuclease 7 large subunit</fullName>
        <ecNumber evidence="5">3.1.11.6</ecNumber>
    </recommendedName>
    <alternativeName>
        <fullName evidence="5">Exodeoxyribonuclease VII large subunit</fullName>
        <shortName evidence="5">Exonuclease VII large subunit</shortName>
    </alternativeName>
</protein>
<dbReference type="Pfam" id="PF02601">
    <property type="entry name" value="Exonuc_VII_L"/>
    <property type="match status" value="1"/>
</dbReference>
<proteinExistence type="inferred from homology"/>
<name>A0A0R0CBE9_9GAMM</name>
<feature type="domain" description="OB-fold nucleic acid binding" evidence="8">
    <location>
        <begin position="11"/>
        <end position="101"/>
    </location>
</feature>
<dbReference type="InterPro" id="IPR025824">
    <property type="entry name" value="OB-fold_nuc-bd_dom"/>
</dbReference>
<dbReference type="InterPro" id="IPR003753">
    <property type="entry name" value="Exonuc_VII_L"/>
</dbReference>
<gene>
    <name evidence="5" type="primary">xseA</name>
    <name evidence="9" type="ORF">ABB27_18055</name>
</gene>
<dbReference type="GO" id="GO:0006308">
    <property type="term" value="P:DNA catabolic process"/>
    <property type="evidence" value="ECO:0007669"/>
    <property type="project" value="UniProtKB-UniRule"/>
</dbReference>
<keyword evidence="4 5" id="KW-0269">Exonuclease</keyword>
<dbReference type="PATRIC" id="fig|405446.3.peg.3613"/>
<evidence type="ECO:0000256" key="4">
    <source>
        <dbReference type="ARBA" id="ARBA00022839"/>
    </source>
</evidence>
<comment type="subcellular location">
    <subcellularLocation>
        <location evidence="5 6">Cytoplasm</location>
    </subcellularLocation>
</comment>
<organism evidence="9 10">
    <name type="scientific">Stenotrophomonas terrae</name>
    <dbReference type="NCBI Taxonomy" id="405446"/>
    <lineage>
        <taxon>Bacteria</taxon>
        <taxon>Pseudomonadati</taxon>
        <taxon>Pseudomonadota</taxon>
        <taxon>Gammaproteobacteria</taxon>
        <taxon>Lysobacterales</taxon>
        <taxon>Lysobacteraceae</taxon>
        <taxon>Stenotrophomonas</taxon>
    </lineage>
</organism>
<dbReference type="GO" id="GO:0009318">
    <property type="term" value="C:exodeoxyribonuclease VII complex"/>
    <property type="evidence" value="ECO:0007669"/>
    <property type="project" value="UniProtKB-UniRule"/>
</dbReference>
<accession>A0A0R0CBE9</accession>
<dbReference type="CDD" id="cd04489">
    <property type="entry name" value="ExoVII_LU_OBF"/>
    <property type="match status" value="1"/>
</dbReference>
<dbReference type="EMBL" id="LDJJ01000079">
    <property type="protein sequence ID" value="KRG62755.1"/>
    <property type="molecule type" value="Genomic_DNA"/>
</dbReference>
<dbReference type="EC" id="3.1.11.6" evidence="5"/>
<evidence type="ECO:0000259" key="7">
    <source>
        <dbReference type="Pfam" id="PF02601"/>
    </source>
</evidence>
<comment type="caution">
    <text evidence="9">The sequence shown here is derived from an EMBL/GenBank/DDBJ whole genome shotgun (WGS) entry which is preliminary data.</text>
</comment>
<dbReference type="GO" id="GO:0003676">
    <property type="term" value="F:nucleic acid binding"/>
    <property type="evidence" value="ECO:0007669"/>
    <property type="project" value="InterPro"/>
</dbReference>
<keyword evidence="1 5" id="KW-0963">Cytoplasm</keyword>
<dbReference type="Pfam" id="PF13742">
    <property type="entry name" value="tRNA_anti_2"/>
    <property type="match status" value="1"/>
</dbReference>
<dbReference type="RefSeq" id="WP_057630526.1">
    <property type="nucleotide sequence ID" value="NZ_LDJJ01000079.1"/>
</dbReference>
<dbReference type="NCBIfam" id="TIGR00237">
    <property type="entry name" value="xseA"/>
    <property type="match status" value="1"/>
</dbReference>
<keyword evidence="10" id="KW-1185">Reference proteome</keyword>
<reference evidence="9 10" key="1">
    <citation type="submission" date="2015-05" db="EMBL/GenBank/DDBJ databases">
        <title>Genome sequencing and analysis of members of genus Stenotrophomonas.</title>
        <authorList>
            <person name="Patil P.P."/>
            <person name="Midha S."/>
            <person name="Patil P.B."/>
        </authorList>
    </citation>
    <scope>NUCLEOTIDE SEQUENCE [LARGE SCALE GENOMIC DNA]</scope>
    <source>
        <strain evidence="9 10">DSM 18941</strain>
    </source>
</reference>
<evidence type="ECO:0000256" key="1">
    <source>
        <dbReference type="ARBA" id="ARBA00022490"/>
    </source>
</evidence>
<evidence type="ECO:0000256" key="5">
    <source>
        <dbReference type="HAMAP-Rule" id="MF_00378"/>
    </source>
</evidence>
<comment type="function">
    <text evidence="5">Bidirectionally degrades single-stranded DNA into large acid-insoluble oligonucleotides, which are then degraded further into small acid-soluble oligonucleotides.</text>
</comment>
<evidence type="ECO:0000256" key="3">
    <source>
        <dbReference type="ARBA" id="ARBA00022801"/>
    </source>
</evidence>
<dbReference type="Proteomes" id="UP000051863">
    <property type="component" value="Unassembled WGS sequence"/>
</dbReference>
<dbReference type="InterPro" id="IPR020579">
    <property type="entry name" value="Exonuc_VII_lsu_C"/>
</dbReference>
<dbReference type="GO" id="GO:0005737">
    <property type="term" value="C:cytoplasm"/>
    <property type="evidence" value="ECO:0007669"/>
    <property type="project" value="UniProtKB-SubCell"/>
</dbReference>
<dbReference type="GO" id="GO:0008855">
    <property type="term" value="F:exodeoxyribonuclease VII activity"/>
    <property type="evidence" value="ECO:0007669"/>
    <property type="project" value="UniProtKB-UniRule"/>
</dbReference>
<evidence type="ECO:0000256" key="6">
    <source>
        <dbReference type="RuleBase" id="RU004355"/>
    </source>
</evidence>
<dbReference type="HAMAP" id="MF_00378">
    <property type="entry name" value="Exonuc_7_L"/>
    <property type="match status" value="1"/>
</dbReference>
<keyword evidence="2 5" id="KW-0540">Nuclease</keyword>
<comment type="catalytic activity">
    <reaction evidence="5 6">
        <text>Exonucleolytic cleavage in either 5'- to 3'- or 3'- to 5'-direction to yield nucleoside 5'-phosphates.</text>
        <dbReference type="EC" id="3.1.11.6"/>
    </reaction>
</comment>
<evidence type="ECO:0000259" key="8">
    <source>
        <dbReference type="Pfam" id="PF13742"/>
    </source>
</evidence>
<comment type="similarity">
    <text evidence="5 6">Belongs to the XseA family.</text>
</comment>
<dbReference type="PANTHER" id="PTHR30008:SF0">
    <property type="entry name" value="EXODEOXYRIBONUCLEASE 7 LARGE SUBUNIT"/>
    <property type="match status" value="1"/>
</dbReference>
<dbReference type="AlphaFoldDB" id="A0A0R0CBE9"/>
<keyword evidence="3 5" id="KW-0378">Hydrolase</keyword>
<comment type="subunit">
    <text evidence="5">Heterooligomer composed of large and small subunits.</text>
</comment>
<dbReference type="PANTHER" id="PTHR30008">
    <property type="entry name" value="EXODEOXYRIBONUCLEASE 7 LARGE SUBUNIT"/>
    <property type="match status" value="1"/>
</dbReference>
<evidence type="ECO:0000256" key="2">
    <source>
        <dbReference type="ARBA" id="ARBA00022722"/>
    </source>
</evidence>
<sequence>MASSNDILTPNQLNTLARDLLESTFPLVWVEGELGSVSRPASGHLYFTLKDARAQVRAAMFKPKSQWLKFIPREGMRVLVRGRLTLYEARGDYQLILDHMEEAGEGALRRAYDELKARLEAEGLFDPARKRPMPAHVRRLAVITSPSGAAVRDVLSVLERRFPMLEVELLPSLVQGATAAPQITSLLRQADASGRYDVILLTRGGGSLEDLWAFNDEQLARAVAASTTPVVSAVGHETDFSLTDFAADLRAPTPSVAAELLVPDQRDLALRVRRLAQRLNQLQVHALGQAMQRADRAALRLQAHSPQARLSLLEHRQQAAFARLQSQWRQQLERRTARLAHAATGLRGNQPQRRLNALAEKLATLAPRAHAAMTRQLQGDALRLRGIARSLEAVSPLATVARGYSILTRVEDGALVRSAAQVKPGEQLRARLSEGELQLRVEHVDGTPANGEPTQG</sequence>
<feature type="domain" description="Exonuclease VII large subunit C-terminal" evidence="7">
    <location>
        <begin position="124"/>
        <end position="439"/>
    </location>
</feature>
<evidence type="ECO:0000313" key="10">
    <source>
        <dbReference type="Proteomes" id="UP000051863"/>
    </source>
</evidence>